<dbReference type="AlphaFoldDB" id="Q2L5K0"/>
<organism evidence="3">
    <name type="scientific">Clostridium perfringens</name>
    <dbReference type="NCBI Taxonomy" id="1502"/>
    <lineage>
        <taxon>Bacteria</taxon>
        <taxon>Bacillati</taxon>
        <taxon>Bacillota</taxon>
        <taxon>Clostridia</taxon>
        <taxon>Eubacteriales</taxon>
        <taxon>Clostridiaceae</taxon>
        <taxon>Clostridium</taxon>
    </lineage>
</organism>
<feature type="domain" description="SMODS-associated and fused to various effectors" evidence="2">
    <location>
        <begin position="159"/>
        <end position="338"/>
    </location>
</feature>
<dbReference type="NCBIfam" id="NF033611">
    <property type="entry name" value="SAVED"/>
    <property type="match status" value="1"/>
</dbReference>
<evidence type="ECO:0000313" key="3">
    <source>
        <dbReference type="EMBL" id="BAE79140.1"/>
    </source>
</evidence>
<dbReference type="PROSITE" id="PS51257">
    <property type="entry name" value="PROKAR_LIPOPROTEIN"/>
    <property type="match status" value="1"/>
</dbReference>
<keyword evidence="1" id="KW-0472">Membrane</keyword>
<evidence type="ECO:0000256" key="1">
    <source>
        <dbReference type="SAM" id="Phobius"/>
    </source>
</evidence>
<feature type="transmembrane region" description="Helical" evidence="1">
    <location>
        <begin position="21"/>
        <end position="44"/>
    </location>
</feature>
<dbReference type="Pfam" id="PF18145">
    <property type="entry name" value="SAVED"/>
    <property type="match status" value="1"/>
</dbReference>
<keyword evidence="1" id="KW-0812">Transmembrane</keyword>
<keyword evidence="3" id="KW-0614">Plasmid</keyword>
<accession>Q2L5K0</accession>
<name>Q2L5K0_CLOPF</name>
<evidence type="ECO:0000259" key="2">
    <source>
        <dbReference type="Pfam" id="PF18145"/>
    </source>
</evidence>
<dbReference type="RefSeq" id="WP_032491678.1">
    <property type="nucleotide sequence ID" value="NZ_JAJCSO010000083.1"/>
</dbReference>
<geneLocation type="plasmid" evidence="3">
    <name>pCPF4013</name>
</geneLocation>
<keyword evidence="1" id="KW-1133">Transmembrane helix</keyword>
<dbReference type="InterPro" id="IPR040836">
    <property type="entry name" value="SAVED"/>
</dbReference>
<feature type="transmembrane region" description="Helical" evidence="1">
    <location>
        <begin position="74"/>
        <end position="95"/>
    </location>
</feature>
<reference evidence="3" key="1">
    <citation type="journal article" date="2006" name="J. Bacteriol.">
        <title>Complete sequencing and diversity analysis of the enterotoxin-encoding plasmids in Clostridium perfringens type A non-food-borne human gastrointestinal disease isolates.</title>
        <authorList>
            <person name="Miyamoto K."/>
            <person name="Fisher D.J."/>
            <person name="Li J."/>
            <person name="Sayeed S."/>
            <person name="Akimoto S."/>
            <person name="McClane B.A."/>
        </authorList>
    </citation>
    <scope>NUCLEOTIDE SEQUENCE</scope>
    <source>
        <strain evidence="3">F4013</strain>
        <plasmid evidence="3">pCPF4013</plasmid>
    </source>
</reference>
<dbReference type="EMBL" id="AB236338">
    <property type="protein sequence ID" value="BAE79140.1"/>
    <property type="molecule type" value="Genomic_DNA"/>
</dbReference>
<proteinExistence type="predicted"/>
<protein>
    <submittedName>
        <fullName evidence="3">Putative primase</fullName>
    </submittedName>
</protein>
<sequence>MIKKLKKVSIRFILLFKKVNLIWISLMVFAVLACIFSNNILSYLGDNVKSKKFKEYALEIHDYKLVMDMFDKRITYGIAILLIIILVLSVISRFIKEKKEEIHILAQTTFKESQFELNENREIIIDINLNVKSEVPNIDDLNFKEKMNALVCRQDSEVNSFKNKINNKYDYGYMGISHTPFILRFGSELGDGIKLIPLHKKRNDKFYSILNKKKEFPELKIIKKISNIDSRELIISIATTNEIKDYQLYEFDIENKNLIMFECEVLGFDVIESEIQLNNYIEIILVNIRNIIKNNNIKKTHLVISSSIAFTLALGQRLTNSYDREIIIYNYGYIPAKDNKSKDIYYPWGINLFKAGIDCVIKKT</sequence>